<feature type="compositionally biased region" description="Basic residues" evidence="1">
    <location>
        <begin position="289"/>
        <end position="301"/>
    </location>
</feature>
<proteinExistence type="predicted"/>
<feature type="region of interest" description="Disordered" evidence="1">
    <location>
        <begin position="265"/>
        <end position="316"/>
    </location>
</feature>
<reference evidence="2" key="1">
    <citation type="submission" date="2021-02" db="EMBL/GenBank/DDBJ databases">
        <authorList>
            <person name="Nieuwenhuis M."/>
            <person name="Van De Peppel L.J.J."/>
        </authorList>
    </citation>
    <scope>NUCLEOTIDE SEQUENCE</scope>
    <source>
        <strain evidence="2">D49</strain>
    </source>
</reference>
<evidence type="ECO:0000313" key="2">
    <source>
        <dbReference type="EMBL" id="KAG5651381.1"/>
    </source>
</evidence>
<dbReference type="AlphaFoldDB" id="A0A9P7GJX4"/>
<feature type="region of interest" description="Disordered" evidence="1">
    <location>
        <begin position="85"/>
        <end position="118"/>
    </location>
</feature>
<dbReference type="Proteomes" id="UP000717328">
    <property type="component" value="Unassembled WGS sequence"/>
</dbReference>
<feature type="compositionally biased region" description="Basic and acidic residues" evidence="1">
    <location>
        <begin position="183"/>
        <end position="193"/>
    </location>
</feature>
<name>A0A9P7GJX4_9AGAR</name>
<protein>
    <submittedName>
        <fullName evidence="2">Uncharacterized protein</fullName>
    </submittedName>
</protein>
<feature type="compositionally biased region" description="Polar residues" evidence="1">
    <location>
        <begin position="196"/>
        <end position="207"/>
    </location>
</feature>
<gene>
    <name evidence="2" type="ORF">H0H81_008880</name>
</gene>
<comment type="caution">
    <text evidence="2">The sequence shown here is derived from an EMBL/GenBank/DDBJ whole genome shotgun (WGS) entry which is preliminary data.</text>
</comment>
<feature type="compositionally biased region" description="Basic and acidic residues" evidence="1">
    <location>
        <begin position="93"/>
        <end position="106"/>
    </location>
</feature>
<evidence type="ECO:0000256" key="1">
    <source>
        <dbReference type="SAM" id="MobiDB-lite"/>
    </source>
</evidence>
<dbReference type="OrthoDB" id="3438340at2759"/>
<evidence type="ECO:0000313" key="3">
    <source>
        <dbReference type="Proteomes" id="UP000717328"/>
    </source>
</evidence>
<accession>A0A9P7GJX4</accession>
<feature type="region of interest" description="Disordered" evidence="1">
    <location>
        <begin position="173"/>
        <end position="207"/>
    </location>
</feature>
<sequence length="316" mass="34708">MDTKEIDEDSIRLDALQAQIDMSMSFATAMVSTWLKPSHKLTSRSKRDIEAELQEHMRRPPRLGVGAVIPEGHNASRETSRLKGQLVGKGNKCFRDDEPGVKQKSDDEAESRTGAIKKKARLDPFGEHNGKKKKKRKVVITQEIDTSTPMKTSVFPETELEEQEEVISMVMQDAGPSTPTKSPKGDKQKKDLVVESPSQYSPSILQRTTSEDSAIPLYLVINQQLAILSLTPHTESSAIDVSSAVSLNIGRQAQPAVLLKQPLLNLAPPRSDDGSGDDANAVATDDSPKKKKRRRRKKKKNSTIPESCTEGATDGS</sequence>
<keyword evidence="3" id="KW-1185">Reference proteome</keyword>
<dbReference type="EMBL" id="JABCKI010000251">
    <property type="protein sequence ID" value="KAG5651381.1"/>
    <property type="molecule type" value="Genomic_DNA"/>
</dbReference>
<organism evidence="2 3">
    <name type="scientific">Sphagnurus paluster</name>
    <dbReference type="NCBI Taxonomy" id="117069"/>
    <lineage>
        <taxon>Eukaryota</taxon>
        <taxon>Fungi</taxon>
        <taxon>Dikarya</taxon>
        <taxon>Basidiomycota</taxon>
        <taxon>Agaricomycotina</taxon>
        <taxon>Agaricomycetes</taxon>
        <taxon>Agaricomycetidae</taxon>
        <taxon>Agaricales</taxon>
        <taxon>Tricholomatineae</taxon>
        <taxon>Lyophyllaceae</taxon>
        <taxon>Sphagnurus</taxon>
    </lineage>
</organism>
<reference evidence="2" key="2">
    <citation type="submission" date="2021-10" db="EMBL/GenBank/DDBJ databases">
        <title>Phylogenomics reveals ancestral predisposition of the termite-cultivated fungus Termitomyces towards a domesticated lifestyle.</title>
        <authorList>
            <person name="Auxier B."/>
            <person name="Grum-Grzhimaylo A."/>
            <person name="Cardenas M.E."/>
            <person name="Lodge J.D."/>
            <person name="Laessoe T."/>
            <person name="Pedersen O."/>
            <person name="Smith M.E."/>
            <person name="Kuyper T.W."/>
            <person name="Franco-Molano E.A."/>
            <person name="Baroni T.J."/>
            <person name="Aanen D.K."/>
        </authorList>
    </citation>
    <scope>NUCLEOTIDE SEQUENCE</scope>
    <source>
        <strain evidence="2">D49</strain>
    </source>
</reference>